<evidence type="ECO:0000313" key="5">
    <source>
        <dbReference type="EMBL" id="CUO57349.1"/>
    </source>
</evidence>
<comment type="similarity">
    <text evidence="1">Belongs to the CdaR family.</text>
</comment>
<dbReference type="InterPro" id="IPR025736">
    <property type="entry name" value="PucR_C-HTH_dom"/>
</dbReference>
<dbReference type="InterPro" id="IPR051448">
    <property type="entry name" value="CdaR-like_regulators"/>
</dbReference>
<evidence type="ECO:0000259" key="3">
    <source>
        <dbReference type="Pfam" id="PF13556"/>
    </source>
</evidence>
<dbReference type="Pfam" id="PF17853">
    <property type="entry name" value="GGDEF_2"/>
    <property type="match status" value="1"/>
</dbReference>
<reference evidence="5 6" key="1">
    <citation type="submission" date="2015-09" db="EMBL/GenBank/DDBJ databases">
        <authorList>
            <consortium name="Pathogen Informatics"/>
        </authorList>
    </citation>
    <scope>NUCLEOTIDE SEQUENCE [LARGE SCALE GENOMIC DNA]</scope>
    <source>
        <strain evidence="5 6">2789STDY5834876</strain>
    </source>
</reference>
<organism evidence="5 6">
    <name type="scientific">Faecalicatena contorta</name>
    <dbReference type="NCBI Taxonomy" id="39482"/>
    <lineage>
        <taxon>Bacteria</taxon>
        <taxon>Bacillati</taxon>
        <taxon>Bacillota</taxon>
        <taxon>Clostridia</taxon>
        <taxon>Lachnospirales</taxon>
        <taxon>Lachnospiraceae</taxon>
        <taxon>Faecalicatena</taxon>
    </lineage>
</organism>
<dbReference type="Pfam" id="PF13556">
    <property type="entry name" value="HTH_30"/>
    <property type="match status" value="1"/>
</dbReference>
<dbReference type="EMBL" id="CYZU01000023">
    <property type="protein sequence ID" value="CUO57349.1"/>
    <property type="molecule type" value="Genomic_DNA"/>
</dbReference>
<evidence type="ECO:0000259" key="4">
    <source>
        <dbReference type="Pfam" id="PF17853"/>
    </source>
</evidence>
<dbReference type="PANTHER" id="PTHR33744:SF15">
    <property type="entry name" value="CARBOHYDRATE DIACID REGULATOR"/>
    <property type="match status" value="1"/>
</dbReference>
<feature type="domain" description="PucR C-terminal helix-turn-helix" evidence="3">
    <location>
        <begin position="328"/>
        <end position="383"/>
    </location>
</feature>
<dbReference type="PANTHER" id="PTHR33744">
    <property type="entry name" value="CARBOHYDRATE DIACID REGULATOR"/>
    <property type="match status" value="1"/>
</dbReference>
<gene>
    <name evidence="5" type="primary">cdaR_2</name>
    <name evidence="5" type="ORF">ERS852491_02622</name>
</gene>
<feature type="domain" description="CdaR GGDEF-like" evidence="4">
    <location>
        <begin position="149"/>
        <end position="281"/>
    </location>
</feature>
<dbReference type="InterPro" id="IPR041522">
    <property type="entry name" value="CdaR_GGDEF"/>
</dbReference>
<name>A0A174G901_9FIRM</name>
<protein>
    <submittedName>
        <fullName evidence="5">Sugar diacid regulator</fullName>
    </submittedName>
</protein>
<dbReference type="AlphaFoldDB" id="A0A174G901"/>
<evidence type="ECO:0000256" key="1">
    <source>
        <dbReference type="ARBA" id="ARBA00006754"/>
    </source>
</evidence>
<proteinExistence type="inferred from homology"/>
<dbReference type="Pfam" id="PF07905">
    <property type="entry name" value="PucR"/>
    <property type="match status" value="1"/>
</dbReference>
<dbReference type="Gene3D" id="1.10.10.2840">
    <property type="entry name" value="PucR C-terminal helix-turn-helix domain"/>
    <property type="match status" value="1"/>
</dbReference>
<feature type="domain" description="Purine catabolism PurC-like" evidence="2">
    <location>
        <begin position="6"/>
        <end position="125"/>
    </location>
</feature>
<dbReference type="Proteomes" id="UP000095544">
    <property type="component" value="Unassembled WGS sequence"/>
</dbReference>
<dbReference type="OrthoDB" id="212459at2"/>
<dbReference type="InterPro" id="IPR012914">
    <property type="entry name" value="PucR_dom"/>
</dbReference>
<evidence type="ECO:0000259" key="2">
    <source>
        <dbReference type="Pfam" id="PF07905"/>
    </source>
</evidence>
<evidence type="ECO:0000313" key="6">
    <source>
        <dbReference type="Proteomes" id="UP000095544"/>
    </source>
</evidence>
<sequence length="392" mass="45432">MAKLRDLLQFRSLKNLELVTGTDCLDVNVGTVTVMEVPDVIQWLRGEDFLITSLYSIGDDEEKQCCLLYDLMETRSACLAVKTGKYAHRISDKMISIANKNHFPLLRIPYEMTYIDIIMDAMNVIMIESNRKEMLGKYISDIIFHPSSNERMLQEEGRLLKVDIEKDCFQSLILEFDTDDAQEGNVSRMIRFAVDRLANFTESLSKELFCGSFKLEKGMLLFLYSREEAILEQYLPFVLTEMRVILDSLSIPCDWKVGIGTARKNAVGIRRSYEEAVQAMELGKILEPLKKTYQFKDLELYSSLREILQHKQESLFSSILGKLKNQELVDTLIIYFECNGNMDETASCMYTHKNTIKYRLNKIKELTGLDVKKQEDNFKLYFMVLEKKLCGR</sequence>
<dbReference type="InterPro" id="IPR042070">
    <property type="entry name" value="PucR_C-HTH_sf"/>
</dbReference>
<accession>A0A174G901</accession>
<dbReference type="STRING" id="39482.ERS852491_02622"/>
<dbReference type="RefSeq" id="WP_055153469.1">
    <property type="nucleotide sequence ID" value="NZ_CYZU01000023.1"/>
</dbReference>